<reference evidence="4" key="1">
    <citation type="submission" date="2021-02" db="EMBL/GenBank/DDBJ databases">
        <authorList>
            <person name="Nowell W R."/>
        </authorList>
    </citation>
    <scope>NUCLEOTIDE SEQUENCE</scope>
</reference>
<comment type="caution">
    <text evidence="4">The sequence shown here is derived from an EMBL/GenBank/DDBJ whole genome shotgun (WGS) entry which is preliminary data.</text>
</comment>
<dbReference type="Proteomes" id="UP000682733">
    <property type="component" value="Unassembled WGS sequence"/>
</dbReference>
<feature type="compositionally biased region" description="Acidic residues" evidence="1">
    <location>
        <begin position="17"/>
        <end position="26"/>
    </location>
</feature>
<evidence type="ECO:0000313" key="3">
    <source>
        <dbReference type="EMBL" id="CAF0892465.1"/>
    </source>
</evidence>
<gene>
    <name evidence="3" type="ORF">OVA965_LOCUS9198</name>
    <name evidence="4" type="ORF">TMI583_LOCUS9194</name>
</gene>
<proteinExistence type="predicted"/>
<dbReference type="PANTHER" id="PTHR46599:SF3">
    <property type="entry name" value="PIGGYBAC TRANSPOSABLE ELEMENT-DERIVED PROTEIN 4"/>
    <property type="match status" value="1"/>
</dbReference>
<organism evidence="4 5">
    <name type="scientific">Didymodactylos carnosus</name>
    <dbReference type="NCBI Taxonomy" id="1234261"/>
    <lineage>
        <taxon>Eukaryota</taxon>
        <taxon>Metazoa</taxon>
        <taxon>Spiralia</taxon>
        <taxon>Gnathifera</taxon>
        <taxon>Rotifera</taxon>
        <taxon>Eurotatoria</taxon>
        <taxon>Bdelloidea</taxon>
        <taxon>Philodinida</taxon>
        <taxon>Philodinidae</taxon>
        <taxon>Didymodactylos</taxon>
    </lineage>
</organism>
<feature type="compositionally biased region" description="Acidic residues" evidence="1">
    <location>
        <begin position="46"/>
        <end position="82"/>
    </location>
</feature>
<evidence type="ECO:0000313" key="5">
    <source>
        <dbReference type="Proteomes" id="UP000682733"/>
    </source>
</evidence>
<protein>
    <recommendedName>
        <fullName evidence="2">PiggyBac transposable element-derived protein domain-containing protein</fullName>
    </recommendedName>
</protein>
<accession>A0A8S2HR95</accession>
<name>A0A8S2HR95_9BILA</name>
<dbReference type="Pfam" id="PF13843">
    <property type="entry name" value="DDE_Tnp_1_7"/>
    <property type="match status" value="1"/>
</dbReference>
<evidence type="ECO:0000256" key="1">
    <source>
        <dbReference type="SAM" id="MobiDB-lite"/>
    </source>
</evidence>
<dbReference type="AlphaFoldDB" id="A0A8S2HR95"/>
<dbReference type="EMBL" id="CAJNOK010003216">
    <property type="protein sequence ID" value="CAF0892465.1"/>
    <property type="molecule type" value="Genomic_DNA"/>
</dbReference>
<evidence type="ECO:0000313" key="4">
    <source>
        <dbReference type="EMBL" id="CAF3674471.1"/>
    </source>
</evidence>
<dbReference type="PANTHER" id="PTHR46599">
    <property type="entry name" value="PIGGYBAC TRANSPOSABLE ELEMENT-DERIVED PROTEIN 4"/>
    <property type="match status" value="1"/>
</dbReference>
<dbReference type="InterPro" id="IPR029526">
    <property type="entry name" value="PGBD"/>
</dbReference>
<sequence>MYLDDFEDTSSEHPSEMDTDGSEDNESESRSDQDDEGDGSGSKSDEDGEDGSGSDENNSEGDEYSEDDSGDDDGDSEDDEGGNEAALQSSLVYNCPWTTDFHPPPARAFHKSRKCVGVSSSSPIQTFRRLFCDQVFNLILEQTNIYERQKYAKARDAKPGIDITRSELEKFIGVNIIMGYCRHPSIDSYWSTDESFRNERISKSMPCKTFKRILGNLHLVDNQHSEKQNEYASNKLYKVSNFLELLKRNFQRHFDPGEKLTIDEMMIKFKGRSSLKQYIKQKPIKRGYKVWIPDTLTGYVYNFDIYSGKSEERRTPLGEHVVGSLTKELSTKFHHVYFDNFFTLPFLVEKLLRDGIYCTGTLRSTRKGIPADIIHKTKMSRGDAKYLSVGSISIVKWMDRKPVLMMSNVTDPGTMTSISRKSKNGKVIQLQCPVMVQDYNFGKVGVDRVDQRIQYYAVDRKSRRNWLRIFFHFLNVALSNAFVLYCRDHPDENMRYLEFVANIAEELIGRNSSVKRKNGRPPHLEEGVPIAVRKVNHKDLR</sequence>
<feature type="region of interest" description="Disordered" evidence="1">
    <location>
        <begin position="1"/>
        <end position="85"/>
    </location>
</feature>
<dbReference type="EMBL" id="CAJOBA010003217">
    <property type="protein sequence ID" value="CAF3674471.1"/>
    <property type="molecule type" value="Genomic_DNA"/>
</dbReference>
<dbReference type="Proteomes" id="UP000677228">
    <property type="component" value="Unassembled WGS sequence"/>
</dbReference>
<feature type="domain" description="PiggyBac transposable element-derived protein" evidence="2">
    <location>
        <begin position="122"/>
        <end position="482"/>
    </location>
</feature>
<evidence type="ECO:0000259" key="2">
    <source>
        <dbReference type="Pfam" id="PF13843"/>
    </source>
</evidence>